<evidence type="ECO:0000256" key="14">
    <source>
        <dbReference type="ARBA" id="ARBA00023136"/>
    </source>
</evidence>
<evidence type="ECO:0000256" key="1">
    <source>
        <dbReference type="ARBA" id="ARBA00004651"/>
    </source>
</evidence>
<dbReference type="InterPro" id="IPR044492">
    <property type="entry name" value="P_typ_ATPase_HD_dom"/>
</dbReference>
<evidence type="ECO:0000256" key="15">
    <source>
        <dbReference type="RuleBase" id="RU362081"/>
    </source>
</evidence>
<dbReference type="SUPFAM" id="SSF56784">
    <property type="entry name" value="HAD-like"/>
    <property type="match status" value="1"/>
</dbReference>
<feature type="transmembrane region" description="Helical" evidence="15">
    <location>
        <begin position="672"/>
        <end position="695"/>
    </location>
</feature>
<dbReference type="InterPro" id="IPR027256">
    <property type="entry name" value="P-typ_ATPase_IB"/>
</dbReference>
<gene>
    <name evidence="18" type="ORF">AB0C36_05430</name>
</gene>
<feature type="compositionally biased region" description="Gly residues" evidence="16">
    <location>
        <begin position="27"/>
        <end position="38"/>
    </location>
</feature>
<dbReference type="Gene3D" id="3.40.1110.10">
    <property type="entry name" value="Calcium-transporting ATPase, cytoplasmic domain N"/>
    <property type="match status" value="1"/>
</dbReference>
<evidence type="ECO:0000313" key="18">
    <source>
        <dbReference type="EMBL" id="MEU8132930.1"/>
    </source>
</evidence>
<keyword evidence="19" id="KW-1185">Reference proteome</keyword>
<evidence type="ECO:0000313" key="19">
    <source>
        <dbReference type="Proteomes" id="UP001551482"/>
    </source>
</evidence>
<evidence type="ECO:0000256" key="9">
    <source>
        <dbReference type="ARBA" id="ARBA00022840"/>
    </source>
</evidence>
<feature type="transmembrane region" description="Helical" evidence="15">
    <location>
        <begin position="701"/>
        <end position="720"/>
    </location>
</feature>
<keyword evidence="11" id="KW-1278">Translocase</keyword>
<dbReference type="Pfam" id="PF00702">
    <property type="entry name" value="Hydrolase"/>
    <property type="match status" value="1"/>
</dbReference>
<proteinExistence type="inferred from homology"/>
<evidence type="ECO:0000256" key="2">
    <source>
        <dbReference type="ARBA" id="ARBA00006024"/>
    </source>
</evidence>
<feature type="transmembrane region" description="Helical" evidence="15">
    <location>
        <begin position="329"/>
        <end position="351"/>
    </location>
</feature>
<feature type="domain" description="P-type ATPase A" evidence="17">
    <location>
        <begin position="211"/>
        <end position="312"/>
    </location>
</feature>
<dbReference type="Gene3D" id="3.40.50.1000">
    <property type="entry name" value="HAD superfamily/HAD-like"/>
    <property type="match status" value="1"/>
</dbReference>
<dbReference type="PANTHER" id="PTHR43520:SF5">
    <property type="entry name" value="CATION-TRANSPORTING P-TYPE ATPASE-RELATED"/>
    <property type="match status" value="1"/>
</dbReference>
<keyword evidence="3" id="KW-0813">Transport</keyword>
<feature type="transmembrane region" description="Helical" evidence="15">
    <location>
        <begin position="116"/>
        <end position="135"/>
    </location>
</feature>
<dbReference type="SFLD" id="SFLDS00003">
    <property type="entry name" value="Haloacid_Dehalogenase"/>
    <property type="match status" value="1"/>
</dbReference>
<dbReference type="InterPro" id="IPR018303">
    <property type="entry name" value="ATPase_P-typ_P_site"/>
</dbReference>
<feature type="transmembrane region" description="Helical" evidence="15">
    <location>
        <begin position="177"/>
        <end position="194"/>
    </location>
</feature>
<sequence>MDTDAEEAEMTHTGHTDGQPPSRGPGDAHGSGHGGHAPGEGHDGHEERKDHARHDTQGNHDPHAGQDAHAGHGAHGEVFRRLFWRSLLLSVPVLVFSTGFADLFGYEPPEFPLSTWIPPVLGTVVFGYGGMPFLTGARTELTDRRPGMMTLIAMAITVAFVASWAATLEIASHELDFWWELVLLVDIMLLGHWLEMRALGAASGALEALAELLPDTAERIDADGTAHNVPIADLAAGDTVLVRAGGRVPADGQVAEGSAEFDESLITGESRPARRQAGDTVVAGTVLIDNVVRVTVTATGEDTQLAGIRRMVAEAQKSRSRAQALADRAAALLFYYALAAALVTVVVWSVLGETGGAVERMVTVLVIACPHALGLAIPLVIAISTEISARQGILVKDRIALERMRDVQTVLFDKTGTLTRGAPAVTAHAAADGRDAGEMLALAGAAERDSGHPLAKAVVRAAQDGGGNLPGPVRDFRTEEGVGIRADVAGRDVRVGGPGLLRNARLTADEQLAGRAAEWSRHGATVLYVVADGRLEGALALEDEVRPESYEAIAELHRTHVSAAMVTGDARPVAEWVAGQLGVDYLYAEVLPRDKDEKVAALQRRGRRVAMVGDGVNDAPALARADVGIAIGAGTDVAVQSAGIVLASDDPRAVVSIRRLSKAVYAKMRQNLLWAAGYNLVTVPIAAGALAWAGIDMPMELAAILMSLSTVVVALNAQLLRRLDLRPESASRNGGR</sequence>
<evidence type="ECO:0000256" key="11">
    <source>
        <dbReference type="ARBA" id="ARBA00022967"/>
    </source>
</evidence>
<keyword evidence="7 15" id="KW-0479">Metal-binding</keyword>
<keyword evidence="4 15" id="KW-1003">Cell membrane</keyword>
<dbReference type="InterPro" id="IPR023298">
    <property type="entry name" value="ATPase_P-typ_TM_dom_sf"/>
</dbReference>
<evidence type="ECO:0000256" key="12">
    <source>
        <dbReference type="ARBA" id="ARBA00022989"/>
    </source>
</evidence>
<dbReference type="SFLD" id="SFLDG00002">
    <property type="entry name" value="C1.7:_P-type_atpase_like"/>
    <property type="match status" value="1"/>
</dbReference>
<dbReference type="InterPro" id="IPR036412">
    <property type="entry name" value="HAD-like_sf"/>
</dbReference>
<evidence type="ECO:0000256" key="10">
    <source>
        <dbReference type="ARBA" id="ARBA00022842"/>
    </source>
</evidence>
<protein>
    <submittedName>
        <fullName evidence="18">Heavy metal translocating P-type ATPase</fullName>
    </submittedName>
</protein>
<organism evidence="18 19">
    <name type="scientific">Streptodolium elevatio</name>
    <dbReference type="NCBI Taxonomy" id="3157996"/>
    <lineage>
        <taxon>Bacteria</taxon>
        <taxon>Bacillati</taxon>
        <taxon>Actinomycetota</taxon>
        <taxon>Actinomycetes</taxon>
        <taxon>Kitasatosporales</taxon>
        <taxon>Streptomycetaceae</taxon>
        <taxon>Streptodolium</taxon>
    </lineage>
</organism>
<dbReference type="NCBIfam" id="TIGR01494">
    <property type="entry name" value="ATPase_P-type"/>
    <property type="match status" value="1"/>
</dbReference>
<feature type="region of interest" description="Disordered" evidence="16">
    <location>
        <begin position="1"/>
        <end position="72"/>
    </location>
</feature>
<evidence type="ECO:0000256" key="5">
    <source>
        <dbReference type="ARBA" id="ARBA00022553"/>
    </source>
</evidence>
<feature type="transmembrane region" description="Helical" evidence="15">
    <location>
        <begin position="82"/>
        <end position="104"/>
    </location>
</feature>
<dbReference type="InterPro" id="IPR023214">
    <property type="entry name" value="HAD_sf"/>
</dbReference>
<dbReference type="SUPFAM" id="SSF81653">
    <property type="entry name" value="Calcium ATPase, transduction domain A"/>
    <property type="match status" value="1"/>
</dbReference>
<keyword evidence="5" id="KW-0597">Phosphoprotein</keyword>
<comment type="similarity">
    <text evidence="2 15">Belongs to the cation transport ATPase (P-type) (TC 3.A.3) family. Type IB subfamily.</text>
</comment>
<evidence type="ECO:0000259" key="17">
    <source>
        <dbReference type="Pfam" id="PF00122"/>
    </source>
</evidence>
<dbReference type="EMBL" id="JBEZFP010000009">
    <property type="protein sequence ID" value="MEU8132930.1"/>
    <property type="molecule type" value="Genomic_DNA"/>
</dbReference>
<accession>A0ABV3DB04</accession>
<evidence type="ECO:0000256" key="8">
    <source>
        <dbReference type="ARBA" id="ARBA00022741"/>
    </source>
</evidence>
<dbReference type="PANTHER" id="PTHR43520">
    <property type="entry name" value="ATP7, ISOFORM B"/>
    <property type="match status" value="1"/>
</dbReference>
<comment type="subcellular location">
    <subcellularLocation>
        <location evidence="1">Cell membrane</location>
        <topology evidence="1">Multi-pass membrane protein</topology>
    </subcellularLocation>
</comment>
<comment type="caution">
    <text evidence="18">The sequence shown here is derived from an EMBL/GenBank/DDBJ whole genome shotgun (WGS) entry which is preliminary data.</text>
</comment>
<dbReference type="Gene3D" id="2.70.150.10">
    <property type="entry name" value="Calcium-transporting ATPase, cytoplasmic transduction domain A"/>
    <property type="match status" value="1"/>
</dbReference>
<keyword evidence="10" id="KW-0460">Magnesium</keyword>
<feature type="transmembrane region" description="Helical" evidence="15">
    <location>
        <begin position="147"/>
        <end position="165"/>
    </location>
</feature>
<dbReference type="InterPro" id="IPR059000">
    <property type="entry name" value="ATPase_P-type_domA"/>
</dbReference>
<keyword evidence="12 15" id="KW-1133">Transmembrane helix</keyword>
<dbReference type="SUPFAM" id="SSF81665">
    <property type="entry name" value="Calcium ATPase, transmembrane domain M"/>
    <property type="match status" value="1"/>
</dbReference>
<dbReference type="PRINTS" id="PR00119">
    <property type="entry name" value="CATATPASE"/>
</dbReference>
<evidence type="ECO:0000256" key="6">
    <source>
        <dbReference type="ARBA" id="ARBA00022692"/>
    </source>
</evidence>
<evidence type="ECO:0000256" key="3">
    <source>
        <dbReference type="ARBA" id="ARBA00022448"/>
    </source>
</evidence>
<dbReference type="PRINTS" id="PR00120">
    <property type="entry name" value="HATPASE"/>
</dbReference>
<dbReference type="InterPro" id="IPR008250">
    <property type="entry name" value="ATPase_P-typ_transduc_dom_A_sf"/>
</dbReference>
<dbReference type="NCBIfam" id="TIGR01525">
    <property type="entry name" value="ATPase-IB_hvy"/>
    <property type="match status" value="1"/>
</dbReference>
<evidence type="ECO:0000256" key="4">
    <source>
        <dbReference type="ARBA" id="ARBA00022475"/>
    </source>
</evidence>
<feature type="transmembrane region" description="Helical" evidence="15">
    <location>
        <begin position="363"/>
        <end position="383"/>
    </location>
</feature>
<dbReference type="InterPro" id="IPR001757">
    <property type="entry name" value="P_typ_ATPase"/>
</dbReference>
<dbReference type="InterPro" id="IPR023299">
    <property type="entry name" value="ATPase_P-typ_cyto_dom_N"/>
</dbReference>
<keyword evidence="14 15" id="KW-0472">Membrane</keyword>
<keyword evidence="6 15" id="KW-0812">Transmembrane</keyword>
<feature type="compositionally biased region" description="Basic and acidic residues" evidence="16">
    <location>
        <begin position="39"/>
        <end position="72"/>
    </location>
</feature>
<dbReference type="NCBIfam" id="TIGR01511">
    <property type="entry name" value="ATPase-IB1_Cu"/>
    <property type="match status" value="1"/>
</dbReference>
<keyword evidence="13" id="KW-0406">Ion transport</keyword>
<evidence type="ECO:0000256" key="7">
    <source>
        <dbReference type="ARBA" id="ARBA00022723"/>
    </source>
</evidence>
<keyword evidence="9 15" id="KW-0067">ATP-binding</keyword>
<dbReference type="Proteomes" id="UP001551482">
    <property type="component" value="Unassembled WGS sequence"/>
</dbReference>
<name>A0ABV3DB04_9ACTN</name>
<dbReference type="Pfam" id="PF00122">
    <property type="entry name" value="E1-E2_ATPase"/>
    <property type="match status" value="1"/>
</dbReference>
<dbReference type="SFLD" id="SFLDF00027">
    <property type="entry name" value="p-type_atpase"/>
    <property type="match status" value="1"/>
</dbReference>
<evidence type="ECO:0000256" key="13">
    <source>
        <dbReference type="ARBA" id="ARBA00023065"/>
    </source>
</evidence>
<dbReference type="PROSITE" id="PS00154">
    <property type="entry name" value="ATPASE_E1_E2"/>
    <property type="match status" value="1"/>
</dbReference>
<evidence type="ECO:0000256" key="16">
    <source>
        <dbReference type="SAM" id="MobiDB-lite"/>
    </source>
</evidence>
<keyword evidence="8 15" id="KW-0547">Nucleotide-binding</keyword>
<reference evidence="18 19" key="1">
    <citation type="submission" date="2024-06" db="EMBL/GenBank/DDBJ databases">
        <title>The Natural Products Discovery Center: Release of the First 8490 Sequenced Strains for Exploring Actinobacteria Biosynthetic Diversity.</title>
        <authorList>
            <person name="Kalkreuter E."/>
            <person name="Kautsar S.A."/>
            <person name="Yang D."/>
            <person name="Bader C.D."/>
            <person name="Teijaro C.N."/>
            <person name="Fluegel L."/>
            <person name="Davis C.M."/>
            <person name="Simpson J.R."/>
            <person name="Lauterbach L."/>
            <person name="Steele A.D."/>
            <person name="Gui C."/>
            <person name="Meng S."/>
            <person name="Li G."/>
            <person name="Viehrig K."/>
            <person name="Ye F."/>
            <person name="Su P."/>
            <person name="Kiefer A.F."/>
            <person name="Nichols A."/>
            <person name="Cepeda A.J."/>
            <person name="Yan W."/>
            <person name="Fan B."/>
            <person name="Jiang Y."/>
            <person name="Adhikari A."/>
            <person name="Zheng C.-J."/>
            <person name="Schuster L."/>
            <person name="Cowan T.M."/>
            <person name="Smanski M.J."/>
            <person name="Chevrette M.G."/>
            <person name="De Carvalho L.P.S."/>
            <person name="Shen B."/>
        </authorList>
    </citation>
    <scope>NUCLEOTIDE SEQUENCE [LARGE SCALE GENOMIC DNA]</scope>
    <source>
        <strain evidence="18 19">NPDC048946</strain>
    </source>
</reference>
<dbReference type="RefSeq" id="WP_358349582.1">
    <property type="nucleotide sequence ID" value="NZ_JBEZFP010000009.1"/>
</dbReference>